<dbReference type="UniPathway" id="UPA00074">
    <property type="reaction ID" value="UER00125"/>
</dbReference>
<dbReference type="Proteomes" id="UP000054976">
    <property type="component" value="Unassembled WGS sequence"/>
</dbReference>
<comment type="pathway">
    <text evidence="3 14">Purine metabolism; IMP biosynthesis via de novo pathway; N(1)-(5-phospho-D-ribosyl)glycinamide from 5-phospho-alpha-D-ribose 1-diphosphate: step 2/2.</text>
</comment>
<keyword evidence="7 15" id="KW-0547">Nucleotide-binding</keyword>
<gene>
    <name evidence="14" type="primary">purD</name>
    <name evidence="17" type="ORF">TAGGR_11148</name>
</gene>
<name>A0A0U9IA27_9BACT</name>
<keyword evidence="9 15" id="KW-0067">ATP-binding</keyword>
<dbReference type="GO" id="GO:0004637">
    <property type="term" value="F:phosphoribosylamine-glycine ligase activity"/>
    <property type="evidence" value="ECO:0007669"/>
    <property type="project" value="UniProtKB-UniRule"/>
</dbReference>
<dbReference type="PANTHER" id="PTHR43472">
    <property type="entry name" value="PHOSPHORIBOSYLAMINE--GLYCINE LIGASE"/>
    <property type="match status" value="1"/>
</dbReference>
<keyword evidence="10" id="KW-0464">Manganese</keyword>
<dbReference type="Gene3D" id="3.90.600.10">
    <property type="entry name" value="Phosphoribosylglycinamide synthetase, C-terminal domain"/>
    <property type="match status" value="1"/>
</dbReference>
<dbReference type="SMART" id="SM01209">
    <property type="entry name" value="GARS_A"/>
    <property type="match status" value="1"/>
</dbReference>
<comment type="catalytic activity">
    <reaction evidence="14">
        <text>5-phospho-beta-D-ribosylamine + glycine + ATP = N(1)-(5-phospho-beta-D-ribosyl)glycinamide + ADP + phosphate + H(+)</text>
        <dbReference type="Rhea" id="RHEA:17453"/>
        <dbReference type="ChEBI" id="CHEBI:15378"/>
        <dbReference type="ChEBI" id="CHEBI:30616"/>
        <dbReference type="ChEBI" id="CHEBI:43474"/>
        <dbReference type="ChEBI" id="CHEBI:57305"/>
        <dbReference type="ChEBI" id="CHEBI:58681"/>
        <dbReference type="ChEBI" id="CHEBI:143788"/>
        <dbReference type="ChEBI" id="CHEBI:456216"/>
        <dbReference type="EC" id="6.3.4.13"/>
    </reaction>
</comment>
<comment type="cofactor">
    <cofactor evidence="2">
        <name>Mg(2+)</name>
        <dbReference type="ChEBI" id="CHEBI:18420"/>
    </cofactor>
</comment>
<dbReference type="STRING" id="86166.TAGGR_11148"/>
<evidence type="ECO:0000256" key="12">
    <source>
        <dbReference type="ARBA" id="ARBA00042242"/>
    </source>
</evidence>
<evidence type="ECO:0000256" key="14">
    <source>
        <dbReference type="HAMAP-Rule" id="MF_00138"/>
    </source>
</evidence>
<evidence type="ECO:0000313" key="17">
    <source>
        <dbReference type="EMBL" id="GAQ94950.1"/>
    </source>
</evidence>
<dbReference type="InterPro" id="IPR016185">
    <property type="entry name" value="PreATP-grasp_dom_sf"/>
</dbReference>
<dbReference type="GO" id="GO:0009113">
    <property type="term" value="P:purine nucleobase biosynthetic process"/>
    <property type="evidence" value="ECO:0007669"/>
    <property type="project" value="InterPro"/>
</dbReference>
<dbReference type="FunFam" id="3.90.600.10:FF:000001">
    <property type="entry name" value="Trifunctional purine biosynthetic protein adenosine-3"/>
    <property type="match status" value="1"/>
</dbReference>
<dbReference type="FunFam" id="3.40.50.20:FF:000006">
    <property type="entry name" value="Phosphoribosylamine--glycine ligase, chloroplastic"/>
    <property type="match status" value="1"/>
</dbReference>
<evidence type="ECO:0000256" key="11">
    <source>
        <dbReference type="ARBA" id="ARBA00038345"/>
    </source>
</evidence>
<dbReference type="EC" id="6.3.4.13" evidence="4 14"/>
<keyword evidence="5 14" id="KW-0436">Ligase</keyword>
<keyword evidence="18" id="KW-1185">Reference proteome</keyword>
<proteinExistence type="inferred from homology"/>
<dbReference type="GO" id="GO:0005524">
    <property type="term" value="F:ATP binding"/>
    <property type="evidence" value="ECO:0007669"/>
    <property type="project" value="UniProtKB-UniRule"/>
</dbReference>
<accession>A0A0U9IA27</accession>
<dbReference type="GO" id="GO:0046872">
    <property type="term" value="F:metal ion binding"/>
    <property type="evidence" value="ECO:0007669"/>
    <property type="project" value="UniProtKB-KW"/>
</dbReference>
<dbReference type="Gene3D" id="3.30.470.20">
    <property type="entry name" value="ATP-grasp fold, B domain"/>
    <property type="match status" value="1"/>
</dbReference>
<dbReference type="SMART" id="SM01210">
    <property type="entry name" value="GARS_C"/>
    <property type="match status" value="1"/>
</dbReference>
<dbReference type="InterPro" id="IPR020562">
    <property type="entry name" value="PRibGlycinamide_synth_N"/>
</dbReference>
<comment type="cofactor">
    <cofactor evidence="1">
        <name>Mn(2+)</name>
        <dbReference type="ChEBI" id="CHEBI:29035"/>
    </cofactor>
</comment>
<dbReference type="InterPro" id="IPR013815">
    <property type="entry name" value="ATP_grasp_subdomain_1"/>
</dbReference>
<evidence type="ECO:0000256" key="7">
    <source>
        <dbReference type="ARBA" id="ARBA00022741"/>
    </source>
</evidence>
<dbReference type="InterPro" id="IPR020560">
    <property type="entry name" value="PRibGlycinamide_synth_C-dom"/>
</dbReference>
<dbReference type="PROSITE" id="PS50975">
    <property type="entry name" value="ATP_GRASP"/>
    <property type="match status" value="1"/>
</dbReference>
<evidence type="ECO:0000256" key="3">
    <source>
        <dbReference type="ARBA" id="ARBA00005174"/>
    </source>
</evidence>
<dbReference type="AlphaFoldDB" id="A0A0U9IA27"/>
<reference evidence="18" key="1">
    <citation type="submission" date="2016-01" db="EMBL/GenBank/DDBJ databases">
        <title>Draft genome sequence of Thermodesulfovibrio aggregans strain TGE-P1.</title>
        <authorList>
            <person name="Sekiguchi Y."/>
            <person name="Ohashi A."/>
            <person name="Matsuura N."/>
            <person name="Tourlousse M.D."/>
        </authorList>
    </citation>
    <scope>NUCLEOTIDE SEQUENCE [LARGE SCALE GENOMIC DNA]</scope>
    <source>
        <strain evidence="18">TGE-P1</strain>
    </source>
</reference>
<feature type="domain" description="ATP-grasp" evidence="16">
    <location>
        <begin position="107"/>
        <end position="313"/>
    </location>
</feature>
<dbReference type="RefSeq" id="WP_059176356.1">
    <property type="nucleotide sequence ID" value="NZ_BCNO01000001.1"/>
</dbReference>
<dbReference type="SUPFAM" id="SSF52440">
    <property type="entry name" value="PreATP-grasp domain"/>
    <property type="match status" value="1"/>
</dbReference>
<dbReference type="FunFam" id="3.30.1490.20:FF:000006">
    <property type="entry name" value="phosphoribosylamine--glycine ligase, chloroplastic-like"/>
    <property type="match status" value="1"/>
</dbReference>
<dbReference type="InterPro" id="IPR020561">
    <property type="entry name" value="PRibGlycinamid_synth_ATP-grasp"/>
</dbReference>
<keyword evidence="8 14" id="KW-0658">Purine biosynthesis</keyword>
<evidence type="ECO:0000313" key="18">
    <source>
        <dbReference type="Proteomes" id="UP000054976"/>
    </source>
</evidence>
<dbReference type="Pfam" id="PF02843">
    <property type="entry name" value="GARS_C"/>
    <property type="match status" value="1"/>
</dbReference>
<dbReference type="Pfam" id="PF01071">
    <property type="entry name" value="GARS_A"/>
    <property type="match status" value="1"/>
</dbReference>
<keyword evidence="6" id="KW-0479">Metal-binding</keyword>
<dbReference type="EMBL" id="BCNO01000001">
    <property type="protein sequence ID" value="GAQ94950.1"/>
    <property type="molecule type" value="Genomic_DNA"/>
</dbReference>
<evidence type="ECO:0000256" key="5">
    <source>
        <dbReference type="ARBA" id="ARBA00022598"/>
    </source>
</evidence>
<dbReference type="SUPFAM" id="SSF56059">
    <property type="entry name" value="Glutathione synthetase ATP-binding domain-like"/>
    <property type="match status" value="1"/>
</dbReference>
<evidence type="ECO:0000256" key="6">
    <source>
        <dbReference type="ARBA" id="ARBA00022723"/>
    </source>
</evidence>
<dbReference type="OrthoDB" id="9807240at2"/>
<dbReference type="GO" id="GO:0006189">
    <property type="term" value="P:'de novo' IMP biosynthetic process"/>
    <property type="evidence" value="ECO:0007669"/>
    <property type="project" value="UniProtKB-UniRule"/>
</dbReference>
<dbReference type="InterPro" id="IPR020559">
    <property type="entry name" value="PRibGlycinamide_synth_CS"/>
</dbReference>
<dbReference type="SUPFAM" id="SSF51246">
    <property type="entry name" value="Rudiment single hybrid motif"/>
    <property type="match status" value="1"/>
</dbReference>
<evidence type="ECO:0000256" key="15">
    <source>
        <dbReference type="PROSITE-ProRule" id="PRU00409"/>
    </source>
</evidence>
<evidence type="ECO:0000259" key="16">
    <source>
        <dbReference type="PROSITE" id="PS50975"/>
    </source>
</evidence>
<dbReference type="InterPro" id="IPR000115">
    <property type="entry name" value="PRibGlycinamide_synth"/>
</dbReference>
<dbReference type="Gene3D" id="3.40.50.20">
    <property type="match status" value="1"/>
</dbReference>
<dbReference type="HAMAP" id="MF_00138">
    <property type="entry name" value="GARS"/>
    <property type="match status" value="1"/>
</dbReference>
<dbReference type="Gene3D" id="3.30.1490.20">
    <property type="entry name" value="ATP-grasp fold, A domain"/>
    <property type="match status" value="1"/>
</dbReference>
<comment type="similarity">
    <text evidence="11 14">Belongs to the GARS family.</text>
</comment>
<evidence type="ECO:0000256" key="8">
    <source>
        <dbReference type="ARBA" id="ARBA00022755"/>
    </source>
</evidence>
<evidence type="ECO:0000256" key="1">
    <source>
        <dbReference type="ARBA" id="ARBA00001936"/>
    </source>
</evidence>
<evidence type="ECO:0000256" key="13">
    <source>
        <dbReference type="ARBA" id="ARBA00042864"/>
    </source>
</evidence>
<dbReference type="InterPro" id="IPR037123">
    <property type="entry name" value="PRibGlycinamide_synth_C_sf"/>
</dbReference>
<dbReference type="InterPro" id="IPR011054">
    <property type="entry name" value="Rudment_hybrid_motif"/>
</dbReference>
<evidence type="ECO:0000256" key="2">
    <source>
        <dbReference type="ARBA" id="ARBA00001946"/>
    </source>
</evidence>
<dbReference type="NCBIfam" id="TIGR00877">
    <property type="entry name" value="purD"/>
    <property type="match status" value="1"/>
</dbReference>
<evidence type="ECO:0000256" key="9">
    <source>
        <dbReference type="ARBA" id="ARBA00022840"/>
    </source>
</evidence>
<sequence length="421" mass="46521">MKVLVIGSGGREHAIVWKLAQSRVVDKIYCTPGNAGIAQIAECVEIENKDFSDLIDFVKYEWIDLTVVGPEDPLAKGIVDAFEKEKRKIIGPTKAAAQIESSKVFAKEFMKRHKIPTAEYKIFTSYTHAEEYIRMKGTPIVIKADGLAAGKGVFVCQNYDEAVNALKLIMKEKIFGAAGEKVVIEECLQGKEVSYLVFTDGKTIIPMVTSKDHKRLLDNDEGPNTGGMGTFSPNPIITPELEREILETIIKPTVKGLKQEGIPYRGILYAGLMIVNGKPYVLEFNCRFGDPETQVILPRLETDLVDIFMAIAEQKLNKVDVKWSNKASLCVVLASEGYPGKYKKGIPIKGLDMIKDLKDVIVFHAGTKFNEEGIIVTNGGRVLGVTALGNDLQEARQKAYSAVGLINFEGMQYRKDIGLNI</sequence>
<dbReference type="FunFam" id="3.30.470.20:FF:000018">
    <property type="entry name" value="Trifunctional purine biosynthetic protein adenosine-3"/>
    <property type="match status" value="1"/>
</dbReference>
<dbReference type="InterPro" id="IPR011761">
    <property type="entry name" value="ATP-grasp"/>
</dbReference>
<dbReference type="PROSITE" id="PS00184">
    <property type="entry name" value="GARS"/>
    <property type="match status" value="1"/>
</dbReference>
<organism evidence="17 18">
    <name type="scientific">Thermodesulfovibrio aggregans</name>
    <dbReference type="NCBI Taxonomy" id="86166"/>
    <lineage>
        <taxon>Bacteria</taxon>
        <taxon>Pseudomonadati</taxon>
        <taxon>Nitrospirota</taxon>
        <taxon>Thermodesulfovibrionia</taxon>
        <taxon>Thermodesulfovibrionales</taxon>
        <taxon>Thermodesulfovibrionaceae</taxon>
        <taxon>Thermodesulfovibrio</taxon>
    </lineage>
</organism>
<dbReference type="Pfam" id="PF02844">
    <property type="entry name" value="GARS_N"/>
    <property type="match status" value="1"/>
</dbReference>
<dbReference type="PANTHER" id="PTHR43472:SF1">
    <property type="entry name" value="PHOSPHORIBOSYLAMINE--GLYCINE LIGASE, CHLOROPLASTIC"/>
    <property type="match status" value="1"/>
</dbReference>
<evidence type="ECO:0000256" key="10">
    <source>
        <dbReference type="ARBA" id="ARBA00023211"/>
    </source>
</evidence>
<comment type="caution">
    <text evidence="17">The sequence shown here is derived from an EMBL/GenBank/DDBJ whole genome shotgun (WGS) entry which is preliminary data.</text>
</comment>
<evidence type="ECO:0000256" key="4">
    <source>
        <dbReference type="ARBA" id="ARBA00013255"/>
    </source>
</evidence>
<protein>
    <recommendedName>
        <fullName evidence="4 14">Phosphoribosylamine--glycine ligase</fullName>
        <ecNumber evidence="4 14">6.3.4.13</ecNumber>
    </recommendedName>
    <alternativeName>
        <fullName evidence="14">GARS</fullName>
    </alternativeName>
    <alternativeName>
        <fullName evidence="12 14">Glycinamide ribonucleotide synthetase</fullName>
    </alternativeName>
    <alternativeName>
        <fullName evidence="13 14">Phosphoribosylglycinamide synthetase</fullName>
    </alternativeName>
</protein>